<dbReference type="EMBL" id="JAULSV010000005">
    <property type="protein sequence ID" value="KAK0643570.1"/>
    <property type="molecule type" value="Genomic_DNA"/>
</dbReference>
<proteinExistence type="predicted"/>
<evidence type="ECO:0000256" key="2">
    <source>
        <dbReference type="ARBA" id="ARBA00022692"/>
    </source>
</evidence>
<keyword evidence="2 7" id="KW-0812">Transmembrane</keyword>
<dbReference type="AlphaFoldDB" id="A0AA39Y1B1"/>
<evidence type="ECO:0000313" key="9">
    <source>
        <dbReference type="Proteomes" id="UP001174936"/>
    </source>
</evidence>
<accession>A0AA39Y1B1</accession>
<evidence type="ECO:0000256" key="4">
    <source>
        <dbReference type="ARBA" id="ARBA00023128"/>
    </source>
</evidence>
<protein>
    <submittedName>
        <fullName evidence="8">ATP synthase regulation protein NCA2-domain-containing protein</fullName>
    </submittedName>
</protein>
<evidence type="ECO:0000256" key="6">
    <source>
        <dbReference type="SAM" id="MobiDB-lite"/>
    </source>
</evidence>
<evidence type="ECO:0000256" key="7">
    <source>
        <dbReference type="SAM" id="Phobius"/>
    </source>
</evidence>
<comment type="caution">
    <text evidence="8">The sequence shown here is derived from an EMBL/GenBank/DDBJ whole genome shotgun (WGS) entry which is preliminary data.</text>
</comment>
<evidence type="ECO:0000256" key="1">
    <source>
        <dbReference type="ARBA" id="ARBA00004225"/>
    </source>
</evidence>
<evidence type="ECO:0000256" key="3">
    <source>
        <dbReference type="ARBA" id="ARBA00022989"/>
    </source>
</evidence>
<keyword evidence="9" id="KW-1185">Reference proteome</keyword>
<dbReference type="Proteomes" id="UP001174936">
    <property type="component" value="Unassembled WGS sequence"/>
</dbReference>
<feature type="compositionally biased region" description="Basic and acidic residues" evidence="6">
    <location>
        <begin position="211"/>
        <end position="223"/>
    </location>
</feature>
<evidence type="ECO:0000256" key="5">
    <source>
        <dbReference type="ARBA" id="ARBA00023136"/>
    </source>
</evidence>
<organism evidence="8 9">
    <name type="scientific">Cercophora newfieldiana</name>
    <dbReference type="NCBI Taxonomy" id="92897"/>
    <lineage>
        <taxon>Eukaryota</taxon>
        <taxon>Fungi</taxon>
        <taxon>Dikarya</taxon>
        <taxon>Ascomycota</taxon>
        <taxon>Pezizomycotina</taxon>
        <taxon>Sordariomycetes</taxon>
        <taxon>Sordariomycetidae</taxon>
        <taxon>Sordariales</taxon>
        <taxon>Lasiosphaeriaceae</taxon>
        <taxon>Cercophora</taxon>
    </lineage>
</organism>
<evidence type="ECO:0000313" key="8">
    <source>
        <dbReference type="EMBL" id="KAK0643570.1"/>
    </source>
</evidence>
<feature type="region of interest" description="Disordered" evidence="6">
    <location>
        <begin position="188"/>
        <end position="242"/>
    </location>
</feature>
<dbReference type="PANTHER" id="PTHR28234">
    <property type="entry name" value="NUCLEAR CONTROL OF ATPASE PROTEIN 2"/>
    <property type="match status" value="1"/>
</dbReference>
<dbReference type="PANTHER" id="PTHR28234:SF1">
    <property type="entry name" value="NUCLEAR CONTROL OF ATPASE PROTEIN 2"/>
    <property type="match status" value="1"/>
</dbReference>
<reference evidence="8" key="1">
    <citation type="submission" date="2023-06" db="EMBL/GenBank/DDBJ databases">
        <title>Genome-scale phylogeny and comparative genomics of the fungal order Sordariales.</title>
        <authorList>
            <consortium name="Lawrence Berkeley National Laboratory"/>
            <person name="Hensen N."/>
            <person name="Bonometti L."/>
            <person name="Westerberg I."/>
            <person name="Brannstrom I.O."/>
            <person name="Guillou S."/>
            <person name="Cros-Aarteil S."/>
            <person name="Calhoun S."/>
            <person name="Haridas S."/>
            <person name="Kuo A."/>
            <person name="Mondo S."/>
            <person name="Pangilinan J."/>
            <person name="Riley R."/>
            <person name="Labutti K."/>
            <person name="Andreopoulos B."/>
            <person name="Lipzen A."/>
            <person name="Chen C."/>
            <person name="Yanf M."/>
            <person name="Daum C."/>
            <person name="Ng V."/>
            <person name="Clum A."/>
            <person name="Steindorff A."/>
            <person name="Ohm R."/>
            <person name="Martin F."/>
            <person name="Silar P."/>
            <person name="Natvig D."/>
            <person name="Lalanne C."/>
            <person name="Gautier V."/>
            <person name="Ament-Velasquez S.L."/>
            <person name="Kruys A."/>
            <person name="Hutchinson M.I."/>
            <person name="Powell A.J."/>
            <person name="Barry K."/>
            <person name="Miller A.N."/>
            <person name="Grigoriev I.V."/>
            <person name="Debuchy R."/>
            <person name="Gladieux P."/>
            <person name="Thoren M.H."/>
            <person name="Johannesson H."/>
        </authorList>
    </citation>
    <scope>NUCLEOTIDE SEQUENCE</scope>
    <source>
        <strain evidence="8">SMH2532-1</strain>
    </source>
</reference>
<name>A0AA39Y1B1_9PEZI</name>
<sequence>MSLVADQVRRLDAQIDRISLVPLTLNEQDVEDQGFDGQSAQPGLSATDALSSPRVGELVRIAKSLSSSSTSKTTLSSARIQALLVQSGLTGDRESFHDLAAKSQYETEIEWLLVGKATVQTYGLLLNTLLDQIIPLSDDIWYWDDVLGSYWSSALYTVQTSPIRMWGWSRDIYSESLDRFHRLRRDRHGPASYSTRSGLHGNESDDEGDDEGRQDHGQEHDQDQDQDDDQDADSKHSASQTESLSRQWRQFYSIVRESIAERTITDLRRRVVSHVGIGRADARRKQSQLRKLREMTATGLGILMVEGLSFGTTEEGESDHEWKGLLERSVALMDVILRKTHVLDVGLSEYEDKVFAGVEEDPELSIHAEDSVDAERPSILARRILDILQTGLPRHTRNMAQVAGENGRPSKLVRFWLPAVVLLVSSSTILRVLANRKEDIINWIRDLGATTRDFWFNWVVEPIRKIIGTIRHDSTSEIAIMSRDSLKADRDSLERMVVEFSTDRPDVAVGAPSITETQIADIRSKVKEGDVTPVLKAYEQGLRRPFVGAVKGDLVRSLLIQVQKTKVDLEVAISGIDALLKSQELVFGFVGLTPGILVSIGLFQYLRNVLWNRKGLRRGQKARRTTRVMRKIDKILSDATPSPTNVISYKDHGLLLCEVHLLRRLAHGVLPSEVEKEFIEDADELANLRGINVQMRALDRIRWAYAEWLGRMG</sequence>
<dbReference type="GO" id="GO:0005741">
    <property type="term" value="C:mitochondrial outer membrane"/>
    <property type="evidence" value="ECO:0007669"/>
    <property type="project" value="TreeGrafter"/>
</dbReference>
<gene>
    <name evidence="8" type="ORF">B0T16DRAFT_185446</name>
</gene>
<keyword evidence="4" id="KW-0496">Mitochondrion</keyword>
<dbReference type="InterPro" id="IPR013946">
    <property type="entry name" value="NCA2-like"/>
</dbReference>
<feature type="transmembrane region" description="Helical" evidence="7">
    <location>
        <begin position="585"/>
        <end position="606"/>
    </location>
</feature>
<dbReference type="Pfam" id="PF08637">
    <property type="entry name" value="NCA2"/>
    <property type="match status" value="1"/>
</dbReference>
<keyword evidence="3 7" id="KW-1133">Transmembrane helix</keyword>
<comment type="subcellular location">
    <subcellularLocation>
        <location evidence="1">Mitochondrion membrane</location>
        <topology evidence="1">Multi-pass membrane protein</topology>
    </subcellularLocation>
</comment>
<keyword evidence="5 7" id="KW-0472">Membrane</keyword>